<reference evidence="2" key="2">
    <citation type="submission" date="2022-10" db="EMBL/GenBank/DDBJ databases">
        <authorList>
            <consortium name="ENA_rothamsted_submissions"/>
            <consortium name="culmorum"/>
            <person name="King R."/>
        </authorList>
    </citation>
    <scope>NUCLEOTIDE SEQUENCE</scope>
</reference>
<accession>A0A9P0NJQ6</accession>
<organism evidence="2 3">
    <name type="scientific">Aphis gossypii</name>
    <name type="common">Cotton aphid</name>
    <dbReference type="NCBI Taxonomy" id="80765"/>
    <lineage>
        <taxon>Eukaryota</taxon>
        <taxon>Metazoa</taxon>
        <taxon>Ecdysozoa</taxon>
        <taxon>Arthropoda</taxon>
        <taxon>Hexapoda</taxon>
        <taxon>Insecta</taxon>
        <taxon>Pterygota</taxon>
        <taxon>Neoptera</taxon>
        <taxon>Paraneoptera</taxon>
        <taxon>Hemiptera</taxon>
        <taxon>Sternorrhyncha</taxon>
        <taxon>Aphidomorpha</taxon>
        <taxon>Aphidoidea</taxon>
        <taxon>Aphididae</taxon>
        <taxon>Aphidini</taxon>
        <taxon>Aphis</taxon>
        <taxon>Aphis</taxon>
    </lineage>
</organism>
<gene>
    <name evidence="2" type="ORF">APHIGO_LOCUS6369</name>
</gene>
<reference evidence="2" key="1">
    <citation type="submission" date="2022-02" db="EMBL/GenBank/DDBJ databases">
        <authorList>
            <person name="King R."/>
        </authorList>
    </citation>
    <scope>NUCLEOTIDE SEQUENCE</scope>
</reference>
<evidence type="ECO:0000313" key="2">
    <source>
        <dbReference type="EMBL" id="CAH1725247.1"/>
    </source>
</evidence>
<dbReference type="EMBL" id="OU899035">
    <property type="protein sequence ID" value="CAH1725247.1"/>
    <property type="molecule type" value="Genomic_DNA"/>
</dbReference>
<dbReference type="Proteomes" id="UP001154329">
    <property type="component" value="Chromosome 2"/>
</dbReference>
<proteinExistence type="predicted"/>
<name>A0A9P0NJQ6_APHGO</name>
<sequence length="132" mass="14611">MFVRSERVMDRCRHSSYSNRQASAPRRYLQYNITSSSWPESGAAALHSSLPGRCGAERAIAKDLECSRRQPSRRNRTLWYARCPARARAHPFKTGSGGVNGGAQSLTPAASPARRSVYVSPSCRFLPSPLEI</sequence>
<evidence type="ECO:0000256" key="1">
    <source>
        <dbReference type="SAM" id="MobiDB-lite"/>
    </source>
</evidence>
<evidence type="ECO:0000313" key="3">
    <source>
        <dbReference type="Proteomes" id="UP001154329"/>
    </source>
</evidence>
<dbReference type="AlphaFoldDB" id="A0A9P0NJQ6"/>
<protein>
    <submittedName>
        <fullName evidence="2">Uncharacterized protein</fullName>
    </submittedName>
</protein>
<feature type="region of interest" description="Disordered" evidence="1">
    <location>
        <begin position="91"/>
        <end position="111"/>
    </location>
</feature>
<keyword evidence="3" id="KW-1185">Reference proteome</keyword>